<dbReference type="CDD" id="cd00090">
    <property type="entry name" value="HTH_ARSR"/>
    <property type="match status" value="1"/>
</dbReference>
<proteinExistence type="predicted"/>
<dbReference type="PATRIC" id="fig|1126833.4.peg.162"/>
<sequence>MSREEGATRRAILNLLKIGGTKSAADLSQQLGLTEMAVRRHLYALERDGHVRMQPLRQGTGRPVHRYGLTEQSGELFPKNYAALALDLLGEAAAKDEAAIELMFKGREHKLLGRYKPRMDGRPLRERVAELAEIQNAAGYMAVLEEKAAGSYELHEYNCPISQVADTYQQACNCELSLFESLLEADVERRECLAKGGTRCTYTIKAKALECDR</sequence>
<reference evidence="3 4" key="1">
    <citation type="journal article" date="2015" name="J. Biotechnol.">
        <title>Complete genome sequence of Paenibacillus beijingensis 7188(T) (=DSM 24997(T)), a novel rhizobacterium from jujube garden soil.</title>
        <authorList>
            <person name="Kwak Y."/>
            <person name="Shin J.H."/>
        </authorList>
    </citation>
    <scope>NUCLEOTIDE SEQUENCE [LARGE SCALE GENOMIC DNA]</scope>
    <source>
        <strain evidence="3 4">DSM 24997</strain>
    </source>
</reference>
<accession>A0A0D5NQ64</accession>
<dbReference type="AlphaFoldDB" id="A0A0D5NQ64"/>
<dbReference type="KEGG" id="pbj:VN24_00695"/>
<dbReference type="HOGENOM" id="CLU_078469_2_1_9"/>
<dbReference type="EMBL" id="CP011058">
    <property type="protein sequence ID" value="AJY77401.1"/>
    <property type="molecule type" value="Genomic_DNA"/>
</dbReference>
<evidence type="ECO:0000259" key="2">
    <source>
        <dbReference type="Pfam" id="PF01022"/>
    </source>
</evidence>
<feature type="domain" description="HTH arsR-type" evidence="2">
    <location>
        <begin position="8"/>
        <end position="49"/>
    </location>
</feature>
<keyword evidence="4" id="KW-1185">Reference proteome</keyword>
<reference evidence="4" key="2">
    <citation type="submission" date="2015-03" db="EMBL/GenBank/DDBJ databases">
        <title>Genome sequence of Paenibacillus beijingensis strain DSM 24997T.</title>
        <authorList>
            <person name="Kwak Y."/>
            <person name="Shin J.-H."/>
        </authorList>
    </citation>
    <scope>NUCLEOTIDE SEQUENCE [LARGE SCALE GENOMIC DNA]</scope>
    <source>
        <strain evidence="4">DSM 24997</strain>
    </source>
</reference>
<name>A0A0D5NQ64_9BACL</name>
<gene>
    <name evidence="3" type="ORF">VN24_00695</name>
</gene>
<dbReference type="GO" id="GO:0003700">
    <property type="term" value="F:DNA-binding transcription factor activity"/>
    <property type="evidence" value="ECO:0007669"/>
    <property type="project" value="InterPro"/>
</dbReference>
<organism evidence="3 4">
    <name type="scientific">Paenibacillus beijingensis</name>
    <dbReference type="NCBI Taxonomy" id="1126833"/>
    <lineage>
        <taxon>Bacteria</taxon>
        <taxon>Bacillati</taxon>
        <taxon>Bacillota</taxon>
        <taxon>Bacilli</taxon>
        <taxon>Bacillales</taxon>
        <taxon>Paenibacillaceae</taxon>
        <taxon>Paenibacillus</taxon>
    </lineage>
</organism>
<dbReference type="InterPro" id="IPR011991">
    <property type="entry name" value="ArsR-like_HTH"/>
</dbReference>
<dbReference type="GO" id="GO:0003677">
    <property type="term" value="F:DNA binding"/>
    <property type="evidence" value="ECO:0007669"/>
    <property type="project" value="UniProtKB-KW"/>
</dbReference>
<dbReference type="OrthoDB" id="155998at2"/>
<evidence type="ECO:0000313" key="3">
    <source>
        <dbReference type="EMBL" id="AJY77401.1"/>
    </source>
</evidence>
<keyword evidence="1" id="KW-0238">DNA-binding</keyword>
<dbReference type="Gene3D" id="1.10.10.10">
    <property type="entry name" value="Winged helix-like DNA-binding domain superfamily/Winged helix DNA-binding domain"/>
    <property type="match status" value="1"/>
</dbReference>
<dbReference type="InterPro" id="IPR036390">
    <property type="entry name" value="WH_DNA-bd_sf"/>
</dbReference>
<dbReference type="Pfam" id="PF01022">
    <property type="entry name" value="HTH_5"/>
    <property type="match status" value="1"/>
</dbReference>
<evidence type="ECO:0000256" key="1">
    <source>
        <dbReference type="ARBA" id="ARBA00023125"/>
    </source>
</evidence>
<protein>
    <submittedName>
        <fullName evidence="3">Transcriptional regulator</fullName>
    </submittedName>
</protein>
<dbReference type="Proteomes" id="UP000032633">
    <property type="component" value="Chromosome"/>
</dbReference>
<dbReference type="InterPro" id="IPR036388">
    <property type="entry name" value="WH-like_DNA-bd_sf"/>
</dbReference>
<dbReference type="InterPro" id="IPR001845">
    <property type="entry name" value="HTH_ArsR_DNA-bd_dom"/>
</dbReference>
<dbReference type="STRING" id="1126833.VN24_00695"/>
<evidence type="ECO:0000313" key="4">
    <source>
        <dbReference type="Proteomes" id="UP000032633"/>
    </source>
</evidence>
<dbReference type="SUPFAM" id="SSF46785">
    <property type="entry name" value="Winged helix' DNA-binding domain"/>
    <property type="match status" value="1"/>
</dbReference>